<comment type="similarity">
    <text evidence="3 12">Belongs to the TPP enzyme family.</text>
</comment>
<keyword evidence="9 12" id="KW-0786">Thiamine pyrophosphate</keyword>
<evidence type="ECO:0000256" key="5">
    <source>
        <dbReference type="ARBA" id="ARBA00022605"/>
    </source>
</evidence>
<comment type="cofactor">
    <cofactor evidence="12">
        <name>thiamine diphosphate</name>
        <dbReference type="ChEBI" id="CHEBI:58937"/>
    </cofactor>
    <text evidence="12">Binds 1 thiamine pyrophosphate per subunit.</text>
</comment>
<protein>
    <recommendedName>
        <fullName evidence="4 12">Acetolactate synthase</fullName>
        <ecNumber evidence="4 12">2.2.1.6</ecNumber>
    </recommendedName>
</protein>
<evidence type="ECO:0000256" key="11">
    <source>
        <dbReference type="ARBA" id="ARBA00048670"/>
    </source>
</evidence>
<keyword evidence="5 12" id="KW-0028">Amino-acid biosynthesis</keyword>
<dbReference type="InterPro" id="IPR012001">
    <property type="entry name" value="Thiamin_PyroP_enz_TPP-bd_dom"/>
</dbReference>
<dbReference type="InterPro" id="IPR029061">
    <property type="entry name" value="THDP-binding"/>
</dbReference>
<dbReference type="Proteomes" id="UP001431572">
    <property type="component" value="Chromosome 1"/>
</dbReference>
<keyword evidence="10 12" id="KW-0100">Branched-chain amino acid biosynthesis</keyword>
<dbReference type="EMBL" id="JACATZ010000001">
    <property type="protein sequence ID" value="NWJ45602.1"/>
    <property type="molecule type" value="Genomic_DNA"/>
</dbReference>
<feature type="domain" description="Thiamine pyrophosphate enzyme N-terminal TPP-binding" evidence="15">
    <location>
        <begin position="21"/>
        <end position="135"/>
    </location>
</feature>
<dbReference type="FunFam" id="3.40.50.970:FF:000007">
    <property type="entry name" value="Acetolactate synthase"/>
    <property type="match status" value="1"/>
</dbReference>
<dbReference type="InterPro" id="IPR039368">
    <property type="entry name" value="AHAS_TPP"/>
</dbReference>
<evidence type="ECO:0000256" key="4">
    <source>
        <dbReference type="ARBA" id="ARBA00013145"/>
    </source>
</evidence>
<evidence type="ECO:0000313" key="19">
    <source>
        <dbReference type="Proteomes" id="UP001431572"/>
    </source>
</evidence>
<evidence type="ECO:0000256" key="6">
    <source>
        <dbReference type="ARBA" id="ARBA00022679"/>
    </source>
</evidence>
<evidence type="ECO:0000259" key="15">
    <source>
        <dbReference type="Pfam" id="PF02776"/>
    </source>
</evidence>
<keyword evidence="19" id="KW-1185">Reference proteome</keyword>
<dbReference type="InterPro" id="IPR012000">
    <property type="entry name" value="Thiamin_PyroP_enz_cen_dom"/>
</dbReference>
<dbReference type="Gene3D" id="3.40.50.970">
    <property type="match status" value="2"/>
</dbReference>
<comment type="pathway">
    <text evidence="2 12">Amino-acid biosynthesis; L-valine biosynthesis; L-valine from pyruvate: step 1/4.</text>
</comment>
<dbReference type="Pfam" id="PF02776">
    <property type="entry name" value="TPP_enzyme_N"/>
    <property type="match status" value="1"/>
</dbReference>
<comment type="cofactor">
    <cofactor evidence="12">
        <name>Mg(2+)</name>
        <dbReference type="ChEBI" id="CHEBI:18420"/>
    </cofactor>
    <text evidence="12">Binds 1 Mg(2+) ion per subunit.</text>
</comment>
<evidence type="ECO:0000259" key="13">
    <source>
        <dbReference type="Pfam" id="PF00205"/>
    </source>
</evidence>
<evidence type="ECO:0000256" key="10">
    <source>
        <dbReference type="ARBA" id="ARBA00023304"/>
    </source>
</evidence>
<evidence type="ECO:0000256" key="12">
    <source>
        <dbReference type="RuleBase" id="RU003591"/>
    </source>
</evidence>
<dbReference type="PANTHER" id="PTHR18968">
    <property type="entry name" value="THIAMINE PYROPHOSPHATE ENZYMES"/>
    <property type="match status" value="1"/>
</dbReference>
<evidence type="ECO:0000256" key="3">
    <source>
        <dbReference type="ARBA" id="ARBA00007812"/>
    </source>
</evidence>
<dbReference type="EC" id="2.2.1.6" evidence="4 12"/>
<dbReference type="SUPFAM" id="SSF52467">
    <property type="entry name" value="DHS-like NAD/FAD-binding domain"/>
    <property type="match status" value="1"/>
</dbReference>
<dbReference type="CDD" id="cd02015">
    <property type="entry name" value="TPP_AHAS"/>
    <property type="match status" value="1"/>
</dbReference>
<dbReference type="GO" id="GO:0000287">
    <property type="term" value="F:magnesium ion binding"/>
    <property type="evidence" value="ECO:0007669"/>
    <property type="project" value="UniProtKB-UniRule"/>
</dbReference>
<feature type="domain" description="Thiamine pyrophosphate enzyme TPP-binding" evidence="14">
    <location>
        <begin position="405"/>
        <end position="553"/>
    </location>
</feature>
<dbReference type="NCBIfam" id="TIGR00118">
    <property type="entry name" value="acolac_lg"/>
    <property type="match status" value="1"/>
</dbReference>
<dbReference type="FunFam" id="3.40.50.1220:FF:000008">
    <property type="entry name" value="Acetolactate synthase"/>
    <property type="match status" value="1"/>
</dbReference>
<dbReference type="GO" id="GO:0050660">
    <property type="term" value="F:flavin adenine dinucleotide binding"/>
    <property type="evidence" value="ECO:0007669"/>
    <property type="project" value="InterPro"/>
</dbReference>
<evidence type="ECO:0000256" key="7">
    <source>
        <dbReference type="ARBA" id="ARBA00022723"/>
    </source>
</evidence>
<evidence type="ECO:0000313" key="17">
    <source>
        <dbReference type="EMBL" id="WJW67475.1"/>
    </source>
</evidence>
<dbReference type="Pfam" id="PF02775">
    <property type="entry name" value="TPP_enzyme_C"/>
    <property type="match status" value="1"/>
</dbReference>
<dbReference type="Pfam" id="PF00205">
    <property type="entry name" value="TPP_enzyme_M"/>
    <property type="match status" value="1"/>
</dbReference>
<evidence type="ECO:0000256" key="9">
    <source>
        <dbReference type="ARBA" id="ARBA00023052"/>
    </source>
</evidence>
<dbReference type="InterPro" id="IPR029035">
    <property type="entry name" value="DHS-like_NAD/FAD-binding_dom"/>
</dbReference>
<dbReference type="SUPFAM" id="SSF52518">
    <property type="entry name" value="Thiamin diphosphate-binding fold (THDP-binding)"/>
    <property type="match status" value="2"/>
</dbReference>
<dbReference type="RefSeq" id="WP_341469368.1">
    <property type="nucleotide sequence ID" value="NZ_CP128399.1"/>
</dbReference>
<dbReference type="PANTHER" id="PTHR18968:SF13">
    <property type="entry name" value="ACETOLACTATE SYNTHASE CATALYTIC SUBUNIT, MITOCHONDRIAL"/>
    <property type="match status" value="1"/>
</dbReference>
<feature type="domain" description="Thiamine pyrophosphate enzyme central" evidence="13">
    <location>
        <begin position="211"/>
        <end position="346"/>
    </location>
</feature>
<comment type="pathway">
    <text evidence="1 12">Amino-acid biosynthesis; L-isoleucine biosynthesis; L-isoleucine from 2-oxobutanoate: step 1/4.</text>
</comment>
<keyword evidence="7 12" id="KW-0479">Metal-binding</keyword>
<dbReference type="GO" id="GO:0003984">
    <property type="term" value="F:acetolactate synthase activity"/>
    <property type="evidence" value="ECO:0007669"/>
    <property type="project" value="UniProtKB-EC"/>
</dbReference>
<dbReference type="CDD" id="cd07035">
    <property type="entry name" value="TPP_PYR_POX_like"/>
    <property type="match status" value="1"/>
</dbReference>
<evidence type="ECO:0000313" key="16">
    <source>
        <dbReference type="EMBL" id="NWJ45602.1"/>
    </source>
</evidence>
<name>A0A8T7LZ68_9CHLR</name>
<reference evidence="16 18" key="1">
    <citation type="submission" date="2020-06" db="EMBL/GenBank/DDBJ databases">
        <title>Anoxygenic phototrophic Chloroflexota member uses a Type I reaction center.</title>
        <authorList>
            <person name="Tsuji J.M."/>
            <person name="Shaw N.A."/>
            <person name="Nagashima S."/>
            <person name="Venkiteswaran J."/>
            <person name="Schiff S.L."/>
            <person name="Hanada S."/>
            <person name="Tank M."/>
            <person name="Neufeld J.D."/>
        </authorList>
    </citation>
    <scope>NUCLEOTIDE SEQUENCE [LARGE SCALE GENOMIC DNA]</scope>
    <source>
        <strain evidence="16">L227-S17</strain>
    </source>
</reference>
<dbReference type="AlphaFoldDB" id="A0A8T7LZ68"/>
<sequence length="578" mass="62823">MATTTSTQQQADVRFTQRELDGARILCECLIAEGVQIIFGYPGGVLLPLYHVFSEYPEIRHILVRHEQAAAHAADGYARATNKVGVCMGTSGPGATNLVTGIATAMMDSAPVVALTGQVTRSLIGRDAFQETDITGITLPITKHNWLVMDTADLATTIKKAFHIAGTGRPGPVLVDIPKDVFTSKTYFSGYPAEVKMRGYNPTVFGHARQIKQAAKLINEAQRPVLLVGHGVTTSEAYNELMELAERAEIPVISTLQGLSSFPTAHPLSLGMPGMHGNLHANHAINESDVLIAMGMRFDDRVTGNLKSFARNCKIIHIDIDPAEIGKNVPVHIPIVGDVKKVLQVLNLHVNAAKHTEWLEKITHWRGKDAARRENEMARLGVLPPQFIIKTLGEVLGGEAVITTDVGQHQMYVAQHFNFRKANSLISSGGLGTMGFGLPSAMGAKMALGENVPVWTVTGDGGFQMNMQELATCVQEKINVKIAILNNGVLGMIRQWQQVFYDGRYHSTPITGPDFVKLAEAFGVRAWRVTHRDEVARTIQEANDWDGPALIDFIIPQGENVFPMVPPGGSNLDAITEA</sequence>
<proteinExistence type="inferred from homology"/>
<organism evidence="16 18">
    <name type="scientific">Candidatus Chlorohelix allophototropha</name>
    <dbReference type="NCBI Taxonomy" id="3003348"/>
    <lineage>
        <taxon>Bacteria</taxon>
        <taxon>Bacillati</taxon>
        <taxon>Chloroflexota</taxon>
        <taxon>Chloroflexia</taxon>
        <taxon>Candidatus Chloroheliales</taxon>
        <taxon>Candidatus Chloroheliaceae</taxon>
        <taxon>Candidatus Chlorohelix</taxon>
    </lineage>
</organism>
<dbReference type="InterPro" id="IPR011766">
    <property type="entry name" value="TPP_enzyme_TPP-bd"/>
</dbReference>
<evidence type="ECO:0000259" key="14">
    <source>
        <dbReference type="Pfam" id="PF02775"/>
    </source>
</evidence>
<reference evidence="17" key="2">
    <citation type="journal article" date="2024" name="Nature">
        <title>Anoxygenic phototroph of the Chloroflexota uses a type I reaction centre.</title>
        <authorList>
            <person name="Tsuji J.M."/>
            <person name="Shaw N.A."/>
            <person name="Nagashima S."/>
            <person name="Venkiteswaran J.J."/>
            <person name="Schiff S.L."/>
            <person name="Watanabe T."/>
            <person name="Fukui M."/>
            <person name="Hanada S."/>
            <person name="Tank M."/>
            <person name="Neufeld J.D."/>
        </authorList>
    </citation>
    <scope>NUCLEOTIDE SEQUENCE</scope>
    <source>
        <strain evidence="17">L227-S17</strain>
    </source>
</reference>
<evidence type="ECO:0000256" key="1">
    <source>
        <dbReference type="ARBA" id="ARBA00004974"/>
    </source>
</evidence>
<keyword evidence="8 12" id="KW-0460">Magnesium</keyword>
<dbReference type="InterPro" id="IPR012846">
    <property type="entry name" value="Acetolactate_synth_lsu"/>
</dbReference>
<evidence type="ECO:0000256" key="8">
    <source>
        <dbReference type="ARBA" id="ARBA00022842"/>
    </source>
</evidence>
<accession>A0A8T7LZ68</accession>
<dbReference type="GO" id="GO:0030976">
    <property type="term" value="F:thiamine pyrophosphate binding"/>
    <property type="evidence" value="ECO:0007669"/>
    <property type="project" value="UniProtKB-UniRule"/>
</dbReference>
<dbReference type="InterPro" id="IPR045229">
    <property type="entry name" value="TPP_enz"/>
</dbReference>
<comment type="catalytic activity">
    <reaction evidence="11 12">
        <text>2 pyruvate + H(+) = (2S)-2-acetolactate + CO2</text>
        <dbReference type="Rhea" id="RHEA:25249"/>
        <dbReference type="ChEBI" id="CHEBI:15361"/>
        <dbReference type="ChEBI" id="CHEBI:15378"/>
        <dbReference type="ChEBI" id="CHEBI:16526"/>
        <dbReference type="ChEBI" id="CHEBI:58476"/>
        <dbReference type="EC" id="2.2.1.6"/>
    </reaction>
</comment>
<gene>
    <name evidence="16" type="primary">ilvB</name>
    <name evidence="16" type="ORF">HXX08_06965</name>
    <name evidence="17" type="ORF">OZ401_000741</name>
</gene>
<dbReference type="GO" id="GO:0009099">
    <property type="term" value="P:L-valine biosynthetic process"/>
    <property type="evidence" value="ECO:0007669"/>
    <property type="project" value="TreeGrafter"/>
</dbReference>
<dbReference type="GO" id="GO:0005948">
    <property type="term" value="C:acetolactate synthase complex"/>
    <property type="evidence" value="ECO:0007669"/>
    <property type="project" value="TreeGrafter"/>
</dbReference>
<evidence type="ECO:0000313" key="18">
    <source>
        <dbReference type="Proteomes" id="UP000521676"/>
    </source>
</evidence>
<keyword evidence="6 12" id="KW-0808">Transferase</keyword>
<dbReference type="Proteomes" id="UP000521676">
    <property type="component" value="Unassembled WGS sequence"/>
</dbReference>
<dbReference type="Gene3D" id="3.40.50.1220">
    <property type="entry name" value="TPP-binding domain"/>
    <property type="match status" value="1"/>
</dbReference>
<dbReference type="GO" id="GO:0009097">
    <property type="term" value="P:isoleucine biosynthetic process"/>
    <property type="evidence" value="ECO:0007669"/>
    <property type="project" value="TreeGrafter"/>
</dbReference>
<evidence type="ECO:0000256" key="2">
    <source>
        <dbReference type="ARBA" id="ARBA00005025"/>
    </source>
</evidence>
<dbReference type="EMBL" id="CP128399">
    <property type="protein sequence ID" value="WJW67475.1"/>
    <property type="molecule type" value="Genomic_DNA"/>
</dbReference>